<comment type="caution">
    <text evidence="1">The sequence shown here is derived from an EMBL/GenBank/DDBJ whole genome shotgun (WGS) entry which is preliminary data.</text>
</comment>
<dbReference type="AlphaFoldDB" id="A0ABD2A4X1"/>
<reference evidence="1 2" key="1">
    <citation type="journal article" date="2024" name="Ann. Entomol. Soc. Am.">
        <title>Genomic analyses of the southern and eastern yellowjacket wasps (Hymenoptera: Vespidae) reveal evolutionary signatures of social life.</title>
        <authorList>
            <person name="Catto M.A."/>
            <person name="Caine P.B."/>
            <person name="Orr S.E."/>
            <person name="Hunt B.G."/>
            <person name="Goodisman M.A.D."/>
        </authorList>
    </citation>
    <scope>NUCLEOTIDE SEQUENCE [LARGE SCALE GENOMIC DNA]</scope>
    <source>
        <strain evidence="1">233</strain>
        <tissue evidence="1">Head and thorax</tissue>
    </source>
</reference>
<gene>
    <name evidence="1" type="ORF">V1478_015377</name>
</gene>
<dbReference type="EMBL" id="JAUDFV010000155">
    <property type="protein sequence ID" value="KAL2715679.1"/>
    <property type="molecule type" value="Genomic_DNA"/>
</dbReference>
<evidence type="ECO:0000313" key="2">
    <source>
        <dbReference type="Proteomes" id="UP001607302"/>
    </source>
</evidence>
<organism evidence="1 2">
    <name type="scientific">Vespula squamosa</name>
    <name type="common">Southern yellow jacket</name>
    <name type="synonym">Wasp</name>
    <dbReference type="NCBI Taxonomy" id="30214"/>
    <lineage>
        <taxon>Eukaryota</taxon>
        <taxon>Metazoa</taxon>
        <taxon>Ecdysozoa</taxon>
        <taxon>Arthropoda</taxon>
        <taxon>Hexapoda</taxon>
        <taxon>Insecta</taxon>
        <taxon>Pterygota</taxon>
        <taxon>Neoptera</taxon>
        <taxon>Endopterygota</taxon>
        <taxon>Hymenoptera</taxon>
        <taxon>Apocrita</taxon>
        <taxon>Aculeata</taxon>
        <taxon>Vespoidea</taxon>
        <taxon>Vespidae</taxon>
        <taxon>Vespinae</taxon>
        <taxon>Vespula</taxon>
    </lineage>
</organism>
<proteinExistence type="predicted"/>
<accession>A0ABD2A4X1</accession>
<protein>
    <submittedName>
        <fullName evidence="1">Uncharacterized protein</fullName>
    </submittedName>
</protein>
<name>A0ABD2A4X1_VESSQ</name>
<evidence type="ECO:0000313" key="1">
    <source>
        <dbReference type="EMBL" id="KAL2715679.1"/>
    </source>
</evidence>
<keyword evidence="2" id="KW-1185">Reference proteome</keyword>
<dbReference type="Proteomes" id="UP001607302">
    <property type="component" value="Unassembled WGS sequence"/>
</dbReference>
<sequence length="63" mass="7085">MLQYQNNNIGNNTKNCTETVKSENACKGEASLDANINEPKIDEVIDKESEKKISVEPYLLNIK</sequence>